<evidence type="ECO:0000259" key="1">
    <source>
        <dbReference type="SMART" id="SM00953"/>
    </source>
</evidence>
<dbReference type="EMBL" id="JAVRHS010000004">
    <property type="protein sequence ID" value="MDT0575851.1"/>
    <property type="molecule type" value="Genomic_DNA"/>
</dbReference>
<comment type="caution">
    <text evidence="2">The sequence shown here is derived from an EMBL/GenBank/DDBJ whole genome shotgun (WGS) entry which is preliminary data.</text>
</comment>
<name>A0ABU2ZHM2_9SPHN</name>
<organism evidence="2 3">
    <name type="scientific">Croceicoccus esteveae</name>
    <dbReference type="NCBI Taxonomy" id="3075597"/>
    <lineage>
        <taxon>Bacteria</taxon>
        <taxon>Pseudomonadati</taxon>
        <taxon>Pseudomonadota</taxon>
        <taxon>Alphaproteobacteria</taxon>
        <taxon>Sphingomonadales</taxon>
        <taxon>Erythrobacteraceae</taxon>
        <taxon>Croceicoccus</taxon>
    </lineage>
</organism>
<gene>
    <name evidence="2" type="ORF">RM533_06600</name>
</gene>
<dbReference type="SMART" id="SM00953">
    <property type="entry name" value="RES"/>
    <property type="match status" value="1"/>
</dbReference>
<keyword evidence="3" id="KW-1185">Reference proteome</keyword>
<protein>
    <submittedName>
        <fullName evidence="2">RES family NAD+ phosphorylase</fullName>
    </submittedName>
</protein>
<evidence type="ECO:0000313" key="3">
    <source>
        <dbReference type="Proteomes" id="UP001259803"/>
    </source>
</evidence>
<evidence type="ECO:0000313" key="2">
    <source>
        <dbReference type="EMBL" id="MDT0575851.1"/>
    </source>
</evidence>
<dbReference type="Pfam" id="PF08808">
    <property type="entry name" value="RES"/>
    <property type="match status" value="1"/>
</dbReference>
<dbReference type="Proteomes" id="UP001259803">
    <property type="component" value="Unassembled WGS sequence"/>
</dbReference>
<feature type="domain" description="RES" evidence="1">
    <location>
        <begin position="19"/>
        <end position="154"/>
    </location>
</feature>
<proteinExistence type="predicted"/>
<dbReference type="RefSeq" id="WP_311340433.1">
    <property type="nucleotide sequence ID" value="NZ_JAVRHS010000004.1"/>
</dbReference>
<accession>A0ABU2ZHM2</accession>
<dbReference type="InterPro" id="IPR014914">
    <property type="entry name" value="RES_dom"/>
</dbReference>
<sequence>MHFAGLLYRALNPVYARDPLSGAGAARYGGRFNRIGRAALYTSLAPETALREANQVGTLQPTTLVAYQADVGPLLDGREAKALVPFGMTPTLLDDPAWRDRMLSRQSVPSHDLAEAALARGFAGILVPSYARAAPPDALNLVLWKWIGQIKLVDDANRLGLKP</sequence>
<reference evidence="2 3" key="1">
    <citation type="submission" date="2023-09" db="EMBL/GenBank/DDBJ databases">
        <authorList>
            <person name="Rey-Velasco X."/>
        </authorList>
    </citation>
    <scope>NUCLEOTIDE SEQUENCE [LARGE SCALE GENOMIC DNA]</scope>
    <source>
        <strain evidence="2 3">F390</strain>
    </source>
</reference>